<dbReference type="Pfam" id="PF02826">
    <property type="entry name" value="2-Hacid_dh_C"/>
    <property type="match status" value="1"/>
</dbReference>
<dbReference type="eggNOG" id="COG0111">
    <property type="taxonomic scope" value="Bacteria"/>
</dbReference>
<keyword evidence="3 5" id="KW-0560">Oxidoreductase</keyword>
<evidence type="ECO:0000313" key="11">
    <source>
        <dbReference type="Proteomes" id="UP000030905"/>
    </source>
</evidence>
<comment type="similarity">
    <text evidence="1 5">Belongs to the D-isomer specific 2-hydroxyacid dehydrogenase family.</text>
</comment>
<dbReference type="RefSeq" id="WP_003445641.1">
    <property type="nucleotide sequence ID" value="NZ_ANZB01000007.1"/>
</dbReference>
<dbReference type="Gene3D" id="3.40.50.720">
    <property type="entry name" value="NAD(P)-binding Rossmann-like Domain"/>
    <property type="match status" value="2"/>
</dbReference>
<dbReference type="GO" id="GO:0008652">
    <property type="term" value="P:amino acid biosynthetic process"/>
    <property type="evidence" value="ECO:0007669"/>
    <property type="project" value="UniProtKB-KW"/>
</dbReference>
<dbReference type="PROSITE" id="PS00671">
    <property type="entry name" value="D_2_HYDROXYACID_DH_3"/>
    <property type="match status" value="1"/>
</dbReference>
<accession>A0A0H3J5F3</accession>
<dbReference type="FunFam" id="3.40.50.720:FF:000203">
    <property type="entry name" value="D-3-phosphoglycerate dehydrogenase (SerA)"/>
    <property type="match status" value="1"/>
</dbReference>
<protein>
    <submittedName>
        <fullName evidence="8 9">Phosphoglycerate dehydrogenase</fullName>
        <ecNumber evidence="8 9">1.1.1.95</ecNumber>
    </submittedName>
</protein>
<dbReference type="InterPro" id="IPR029752">
    <property type="entry name" value="D-isomer_DH_CS1"/>
</dbReference>
<reference evidence="8 11" key="1">
    <citation type="journal article" date="2015" name="Genome Announc.">
        <title>Complete Genome Sequence of the Nitrogen-Fixing and Solvent-Producing Clostridium pasteurianum DSM 525.</title>
        <authorList>
            <person name="Poehlein A."/>
            <person name="Grosse-Honebrink A."/>
            <person name="Zhang Y."/>
            <person name="Minton N.P."/>
            <person name="Daniel R."/>
        </authorList>
    </citation>
    <scope>NUCLEOTIDE SEQUENCE [LARGE SCALE GENOMIC DNA]</scope>
    <source>
        <strain evidence="8">DSM 525</strain>
        <strain evidence="11">DSM 525 / ATCC 6013</strain>
    </source>
</reference>
<evidence type="ECO:0000256" key="5">
    <source>
        <dbReference type="RuleBase" id="RU003719"/>
    </source>
</evidence>
<dbReference type="PANTHER" id="PTHR42789">
    <property type="entry name" value="D-ISOMER SPECIFIC 2-HYDROXYACID DEHYDROGENASE FAMILY PROTEIN (AFU_ORTHOLOGUE AFUA_6G10090)"/>
    <property type="match status" value="1"/>
</dbReference>
<proteinExistence type="inferred from homology"/>
<evidence type="ECO:0000313" key="10">
    <source>
        <dbReference type="Proteomes" id="UP000028042"/>
    </source>
</evidence>
<feature type="domain" description="D-isomer specific 2-hydroxyacid dehydrogenase catalytic" evidence="6">
    <location>
        <begin position="5"/>
        <end position="314"/>
    </location>
</feature>
<evidence type="ECO:0000259" key="7">
    <source>
        <dbReference type="Pfam" id="PF02826"/>
    </source>
</evidence>
<keyword evidence="11" id="KW-1185">Reference proteome</keyword>
<evidence type="ECO:0000256" key="2">
    <source>
        <dbReference type="ARBA" id="ARBA00022605"/>
    </source>
</evidence>
<dbReference type="InterPro" id="IPR050857">
    <property type="entry name" value="D-2-hydroxyacid_DH"/>
</dbReference>
<dbReference type="PATRIC" id="fig|1262449.3.peg.2426"/>
<dbReference type="KEGG" id="cpae:CPAST_c31550"/>
<dbReference type="GO" id="GO:0051287">
    <property type="term" value="F:NAD binding"/>
    <property type="evidence" value="ECO:0007669"/>
    <property type="project" value="InterPro"/>
</dbReference>
<dbReference type="InterPro" id="IPR006139">
    <property type="entry name" value="D-isomer_2_OHA_DH_cat_dom"/>
</dbReference>
<dbReference type="InterPro" id="IPR006140">
    <property type="entry name" value="D-isomer_DH_NAD-bd"/>
</dbReference>
<dbReference type="GO" id="GO:0004617">
    <property type="term" value="F:phosphoglycerate dehydrogenase activity"/>
    <property type="evidence" value="ECO:0007669"/>
    <property type="project" value="UniProtKB-EC"/>
</dbReference>
<reference evidence="9" key="2">
    <citation type="submission" date="2015-10" db="EMBL/GenBank/DDBJ databases">
        <title>Improved Draft Genome Sequence of Clostridium pasteurianum Strain ATCC 6013 (DSM 525) Using a Hybrid Next-Generation Sequencing Approach.</title>
        <authorList>
            <person name="Pyne M.E."/>
            <person name="Utturkar S.M."/>
            <person name="Brown S.D."/>
            <person name="Moo-Young M."/>
            <person name="Chung D.A."/>
            <person name="Chou P.C."/>
        </authorList>
    </citation>
    <scope>NUCLEOTIDE SEQUENCE</scope>
    <source>
        <strain evidence="9">ATCC 6013</strain>
    </source>
</reference>
<dbReference type="PROSITE" id="PS00065">
    <property type="entry name" value="D_2_HYDROXYACID_DH_1"/>
    <property type="match status" value="1"/>
</dbReference>
<dbReference type="AlphaFoldDB" id="A0A0H3J5F3"/>
<evidence type="ECO:0000256" key="4">
    <source>
        <dbReference type="ARBA" id="ARBA00023027"/>
    </source>
</evidence>
<dbReference type="Proteomes" id="UP000030905">
    <property type="component" value="Chromosome"/>
</dbReference>
<dbReference type="Pfam" id="PF00389">
    <property type="entry name" value="2-Hacid_dh"/>
    <property type="match status" value="1"/>
</dbReference>
<dbReference type="InterPro" id="IPR036291">
    <property type="entry name" value="NAD(P)-bd_dom_sf"/>
</dbReference>
<dbReference type="EMBL" id="CP009268">
    <property type="protein sequence ID" value="AJA53209.1"/>
    <property type="molecule type" value="Genomic_DNA"/>
</dbReference>
<keyword evidence="4" id="KW-0520">NAD</keyword>
<dbReference type="EMBL" id="JPGY02000001">
    <property type="protein sequence ID" value="KRU10783.1"/>
    <property type="molecule type" value="Genomic_DNA"/>
</dbReference>
<evidence type="ECO:0000313" key="8">
    <source>
        <dbReference type="EMBL" id="AJA53209.1"/>
    </source>
</evidence>
<evidence type="ECO:0000313" key="9">
    <source>
        <dbReference type="EMBL" id="KRU10783.1"/>
    </source>
</evidence>
<dbReference type="CDD" id="cd12173">
    <property type="entry name" value="PGDH_4"/>
    <property type="match status" value="1"/>
</dbReference>
<dbReference type="GeneID" id="93075263"/>
<gene>
    <name evidence="8" type="primary">serA</name>
    <name evidence="8" type="ORF">CLPA_c31550</name>
    <name evidence="9" type="ORF">CP6013_00030</name>
</gene>
<sequence length="326" mass="35837">MSYKVLLTEDINKAGKDFLIEQGYEIKICSDIKEETLIREVEGCDAILTRNGHITEKVMRAGKKLKVVSMHGVGVDVIDVEAATRLGIQVTNSPESNKNSVAEYTIGLVLSLSKIYRIYDKELRKGNFQIRQTFGMDLEGKVLGIIGMGNIGNLVAQKASQGFGMKVIGYKRNIKNVTAMENVELTEDMDYVLKNSDFVSLHIPLTDKTKKLIGKREIGLMKDGSFLINTARGEVVDTEALVEALTGNKLAGAAIDVFEGEVPSKDNPLLKLENVIVTPHTAAFTNETLKRMALHSTLGIHEVLMGEAPTWPVNTIKDNDLDCISV</sequence>
<organism evidence="8 11">
    <name type="scientific">Clostridium pasteurianum DSM 525 = ATCC 6013</name>
    <dbReference type="NCBI Taxonomy" id="1262449"/>
    <lineage>
        <taxon>Bacteria</taxon>
        <taxon>Bacillati</taxon>
        <taxon>Bacillota</taxon>
        <taxon>Clostridia</taxon>
        <taxon>Eubacteriales</taxon>
        <taxon>Clostridiaceae</taxon>
        <taxon>Clostridium</taxon>
    </lineage>
</organism>
<dbReference type="KEGG" id="cpat:CLPA_c31550"/>
<evidence type="ECO:0000256" key="3">
    <source>
        <dbReference type="ARBA" id="ARBA00023002"/>
    </source>
</evidence>
<dbReference type="SUPFAM" id="SSF52283">
    <property type="entry name" value="Formate/glycerate dehydrogenase catalytic domain-like"/>
    <property type="match status" value="1"/>
</dbReference>
<dbReference type="PROSITE" id="PS00670">
    <property type="entry name" value="D_2_HYDROXYACID_DH_2"/>
    <property type="match status" value="1"/>
</dbReference>
<evidence type="ECO:0000256" key="1">
    <source>
        <dbReference type="ARBA" id="ARBA00005854"/>
    </source>
</evidence>
<evidence type="ECO:0000259" key="6">
    <source>
        <dbReference type="Pfam" id="PF00389"/>
    </source>
</evidence>
<keyword evidence="2" id="KW-0028">Amino-acid biosynthesis</keyword>
<dbReference type="SUPFAM" id="SSF51735">
    <property type="entry name" value="NAD(P)-binding Rossmann-fold domains"/>
    <property type="match status" value="1"/>
</dbReference>
<reference evidence="9 10" key="3">
    <citation type="journal article" name="Genome Announc.">
        <title>Improved Draft Genome Sequence of Clostridium pasteurianum Strain ATCC 6013 (DSM 525) Using a Hybrid Next-Generation Sequencing Approach.</title>
        <authorList>
            <person name="Pyne M.E."/>
            <person name="Utturkar S."/>
            <person name="Brown S.D."/>
            <person name="Moo-Young M."/>
            <person name="Chung D.A."/>
            <person name="Chou C.P."/>
        </authorList>
    </citation>
    <scope>NUCLEOTIDE SEQUENCE [LARGE SCALE GENOMIC DNA]</scope>
    <source>
        <strain evidence="9 10">ATCC 6013</strain>
    </source>
</reference>
<dbReference type="Proteomes" id="UP000028042">
    <property type="component" value="Unassembled WGS sequence"/>
</dbReference>
<dbReference type="PANTHER" id="PTHR42789:SF1">
    <property type="entry name" value="D-ISOMER SPECIFIC 2-HYDROXYACID DEHYDROGENASE FAMILY PROTEIN (AFU_ORTHOLOGUE AFUA_6G10090)"/>
    <property type="match status" value="1"/>
</dbReference>
<dbReference type="EC" id="1.1.1.95" evidence="8 9"/>
<name>A0A0H3J5F3_CLOPA</name>
<feature type="domain" description="D-isomer specific 2-hydroxyacid dehydrogenase NAD-binding" evidence="7">
    <location>
        <begin position="106"/>
        <end position="282"/>
    </location>
</feature>
<dbReference type="InterPro" id="IPR029753">
    <property type="entry name" value="D-isomer_DH_CS"/>
</dbReference>